<dbReference type="InterPro" id="IPR012944">
    <property type="entry name" value="SusD_RagB_dom"/>
</dbReference>
<keyword evidence="4" id="KW-0472">Membrane</keyword>
<dbReference type="Pfam" id="PF07980">
    <property type="entry name" value="SusD_RagB"/>
    <property type="match status" value="1"/>
</dbReference>
<dbReference type="Pfam" id="PF14322">
    <property type="entry name" value="SusD-like_3"/>
    <property type="match status" value="1"/>
</dbReference>
<dbReference type="PROSITE" id="PS51257">
    <property type="entry name" value="PROKAR_LIPOPROTEIN"/>
    <property type="match status" value="1"/>
</dbReference>
<comment type="caution">
    <text evidence="9">The sequence shown here is derived from an EMBL/GenBank/DDBJ whole genome shotgun (WGS) entry which is preliminary data.</text>
</comment>
<evidence type="ECO:0000256" key="1">
    <source>
        <dbReference type="ARBA" id="ARBA00004442"/>
    </source>
</evidence>
<dbReference type="EMBL" id="QSAF01000017">
    <property type="protein sequence ID" value="RGW32680.1"/>
    <property type="molecule type" value="Genomic_DNA"/>
</dbReference>
<evidence type="ECO:0000259" key="7">
    <source>
        <dbReference type="Pfam" id="PF14322"/>
    </source>
</evidence>
<organism evidence="9 15">
    <name type="scientific">Bacteroides stercoris</name>
    <dbReference type="NCBI Taxonomy" id="46506"/>
    <lineage>
        <taxon>Bacteria</taxon>
        <taxon>Pseudomonadati</taxon>
        <taxon>Bacteroidota</taxon>
        <taxon>Bacteroidia</taxon>
        <taxon>Bacteroidales</taxon>
        <taxon>Bacteroidaceae</taxon>
        <taxon>Bacteroides</taxon>
    </lineage>
</organism>
<comment type="subcellular location">
    <subcellularLocation>
        <location evidence="1">Cell outer membrane</location>
    </subcellularLocation>
</comment>
<dbReference type="EMBL" id="QSBD01000010">
    <property type="protein sequence ID" value="RGW97252.1"/>
    <property type="molecule type" value="Genomic_DNA"/>
</dbReference>
<evidence type="ECO:0000259" key="6">
    <source>
        <dbReference type="Pfam" id="PF07980"/>
    </source>
</evidence>
<dbReference type="InterPro" id="IPR033985">
    <property type="entry name" value="SusD-like_N"/>
</dbReference>
<dbReference type="GeneID" id="31796180"/>
<dbReference type="EMBL" id="QRHJ01000018">
    <property type="protein sequence ID" value="RHF75933.1"/>
    <property type="molecule type" value="Genomic_DNA"/>
</dbReference>
<evidence type="ECO:0000256" key="3">
    <source>
        <dbReference type="ARBA" id="ARBA00022729"/>
    </source>
</evidence>
<dbReference type="Proteomes" id="UP000285150">
    <property type="component" value="Unassembled WGS sequence"/>
</dbReference>
<dbReference type="Proteomes" id="UP000284777">
    <property type="component" value="Unassembled WGS sequence"/>
</dbReference>
<dbReference type="EMBL" id="WCLE01000019">
    <property type="protein sequence ID" value="KAB5313595.1"/>
    <property type="molecule type" value="Genomic_DNA"/>
</dbReference>
<dbReference type="RefSeq" id="WP_005652796.1">
    <property type="nucleotide sequence ID" value="NZ_AP031449.1"/>
</dbReference>
<evidence type="ECO:0000313" key="16">
    <source>
        <dbReference type="Proteomes" id="UP000283482"/>
    </source>
</evidence>
<evidence type="ECO:0000256" key="5">
    <source>
        <dbReference type="ARBA" id="ARBA00023237"/>
    </source>
</evidence>
<feature type="domain" description="RagB/SusD" evidence="6">
    <location>
        <begin position="362"/>
        <end position="548"/>
    </location>
</feature>
<evidence type="ECO:0000313" key="20">
    <source>
        <dbReference type="Proteomes" id="UP000285305"/>
    </source>
</evidence>
<dbReference type="EMBL" id="QRTW01000017">
    <property type="protein sequence ID" value="RGR12226.1"/>
    <property type="molecule type" value="Genomic_DNA"/>
</dbReference>
<evidence type="ECO:0000313" key="9">
    <source>
        <dbReference type="EMBL" id="RGR12226.1"/>
    </source>
</evidence>
<feature type="domain" description="SusD-like N-terminal" evidence="7">
    <location>
        <begin position="22"/>
        <end position="230"/>
    </location>
</feature>
<evidence type="ECO:0000313" key="12">
    <source>
        <dbReference type="EMBL" id="RHB31341.1"/>
    </source>
</evidence>
<evidence type="ECO:0000313" key="11">
    <source>
        <dbReference type="EMBL" id="RGW97252.1"/>
    </source>
</evidence>
<dbReference type="EMBL" id="QSHQ01000003">
    <property type="protein sequence ID" value="RHC32884.1"/>
    <property type="molecule type" value="Genomic_DNA"/>
</dbReference>
<dbReference type="Proteomes" id="UP000283310">
    <property type="component" value="Unassembled WGS sequence"/>
</dbReference>
<dbReference type="GO" id="GO:0009279">
    <property type="term" value="C:cell outer membrane"/>
    <property type="evidence" value="ECO:0007669"/>
    <property type="project" value="UniProtKB-SubCell"/>
</dbReference>
<dbReference type="AlphaFoldDB" id="A0A412DJY1"/>
<keyword evidence="5" id="KW-0998">Cell outer membrane</keyword>
<evidence type="ECO:0000313" key="17">
    <source>
        <dbReference type="Proteomes" id="UP000283762"/>
    </source>
</evidence>
<dbReference type="Proteomes" id="UP000283762">
    <property type="component" value="Unassembled WGS sequence"/>
</dbReference>
<comment type="similarity">
    <text evidence="2">Belongs to the SusD family.</text>
</comment>
<evidence type="ECO:0000256" key="2">
    <source>
        <dbReference type="ARBA" id="ARBA00006275"/>
    </source>
</evidence>
<evidence type="ECO:0000313" key="18">
    <source>
        <dbReference type="Proteomes" id="UP000284777"/>
    </source>
</evidence>
<evidence type="ECO:0000256" key="4">
    <source>
        <dbReference type="ARBA" id="ARBA00023136"/>
    </source>
</evidence>
<reference evidence="15 16" key="1">
    <citation type="submission" date="2018-08" db="EMBL/GenBank/DDBJ databases">
        <title>A genome reference for cultivated species of the human gut microbiota.</title>
        <authorList>
            <person name="Zou Y."/>
            <person name="Xue W."/>
            <person name="Luo G."/>
        </authorList>
    </citation>
    <scope>NUCLEOTIDE SEQUENCE [LARGE SCALE GENOMIC DNA]</scope>
    <source>
        <strain evidence="11 18">AF05-4</strain>
        <strain evidence="10 19">AF12-7</strain>
        <strain evidence="9 15">AF26-20BH</strain>
        <strain evidence="14 17">AM25-16</strain>
        <strain evidence="13 20">AM36-9BH</strain>
        <strain evidence="12 16">AM40-34</strain>
    </source>
</reference>
<dbReference type="Gene3D" id="1.25.40.390">
    <property type="match status" value="1"/>
</dbReference>
<protein>
    <submittedName>
        <fullName evidence="9">RagB/SusD family nutrient uptake outer membrane protein</fullName>
    </submittedName>
</protein>
<evidence type="ECO:0000313" key="13">
    <source>
        <dbReference type="EMBL" id="RHC32884.1"/>
    </source>
</evidence>
<evidence type="ECO:0000313" key="10">
    <source>
        <dbReference type="EMBL" id="RGW32680.1"/>
    </source>
</evidence>
<evidence type="ECO:0000313" key="14">
    <source>
        <dbReference type="EMBL" id="RHF75933.1"/>
    </source>
</evidence>
<dbReference type="Proteomes" id="UP000285305">
    <property type="component" value="Unassembled WGS sequence"/>
</dbReference>
<dbReference type="InterPro" id="IPR011990">
    <property type="entry name" value="TPR-like_helical_dom_sf"/>
</dbReference>
<evidence type="ECO:0000313" key="21">
    <source>
        <dbReference type="Proteomes" id="UP000467334"/>
    </source>
</evidence>
<reference evidence="8 21" key="2">
    <citation type="journal article" date="2019" name="Nat. Med.">
        <title>A library of human gut bacterial isolates paired with longitudinal multiomics data enables mechanistic microbiome research.</title>
        <authorList>
            <person name="Poyet M."/>
            <person name="Groussin M."/>
            <person name="Gibbons S.M."/>
            <person name="Avila-Pacheco J."/>
            <person name="Jiang X."/>
            <person name="Kearney S.M."/>
            <person name="Perrotta A.R."/>
            <person name="Berdy B."/>
            <person name="Zhao S."/>
            <person name="Lieberman T.D."/>
            <person name="Swanson P.K."/>
            <person name="Smith M."/>
            <person name="Roesemann S."/>
            <person name="Alexander J.E."/>
            <person name="Rich S.A."/>
            <person name="Livny J."/>
            <person name="Vlamakis H."/>
            <person name="Clish C."/>
            <person name="Bullock K."/>
            <person name="Deik A."/>
            <person name="Scott J."/>
            <person name="Pierce K.A."/>
            <person name="Xavier R.J."/>
            <person name="Alm E.J."/>
        </authorList>
    </citation>
    <scope>NUCLEOTIDE SEQUENCE [LARGE SCALE GENOMIC DNA]</scope>
    <source>
        <strain evidence="8 21">BIOML-A6</strain>
    </source>
</reference>
<dbReference type="SUPFAM" id="SSF48452">
    <property type="entry name" value="TPR-like"/>
    <property type="match status" value="1"/>
</dbReference>
<proteinExistence type="inferred from homology"/>
<dbReference type="EMBL" id="QSGN01000007">
    <property type="protein sequence ID" value="RHB31341.1"/>
    <property type="molecule type" value="Genomic_DNA"/>
</dbReference>
<sequence length="550" mass="62991">MLKLKNIIWLAALVVTISSCDDYLDTPPVDKITSDGFYQTQAQSEQGILGIYADLRQASNCMYWFMSECRSDVAWVEPNPDAFREYSEIGTFRATDDMAMFNDTWNMWYKVIYDANVAISKIPSASFDSESIRNQFLNEAYFLRGWAYFELVRLFGNVPMVDRPMSPSEIKSVKQSTAVDILNNRVIPDLKKSEDLPYKADMQDANGAKIDKKGRADKMAAKAMLARVYMTLAGYPYNDTNAKSLAKTQLENVLDDSHAAAYWAPSLEEWQKQWMPTDAYYNKYSIFAIQYRTGGTGNPAIFNMLPVKIVPEDWSKNYNFSQNSIYVEKTLMHEFDREYSNGKKDGRGYNFGVMAGFAGDAVAPEYQSPSELMTFEDGTTGNVYTKAMFYKMIPTKTKIASLGMSFDAESGMKKYDDWGVNLPIIRIEDMKLLYAEILASEGNTADAMKIVNEIRERANCDPRTETGVSVEDAMKYIKLERKIEFMGEGIRWFDQVRYGTWKEDTEAKFERYNFTELKANLKEGRYLYPIPMNQMNVTPGLYVQNEGYEN</sequence>
<gene>
    <name evidence="14" type="ORF">DW668_08135</name>
    <name evidence="13" type="ORF">DW853_02035</name>
    <name evidence="12" type="ORF">DW889_04765</name>
    <name evidence="11" type="ORF">DWV41_08100</name>
    <name evidence="10" type="ORF">DWV77_13180</name>
    <name evidence="9" type="ORF">DWY65_10625</name>
    <name evidence="8" type="ORF">F9958_10055</name>
</gene>
<dbReference type="Proteomes" id="UP000467334">
    <property type="component" value="Unassembled WGS sequence"/>
</dbReference>
<accession>A0A412DJY1</accession>
<evidence type="ECO:0000313" key="15">
    <source>
        <dbReference type="Proteomes" id="UP000283310"/>
    </source>
</evidence>
<keyword evidence="3" id="KW-0732">Signal</keyword>
<evidence type="ECO:0000313" key="8">
    <source>
        <dbReference type="EMBL" id="KAB5313595.1"/>
    </source>
</evidence>
<dbReference type="Proteomes" id="UP000283482">
    <property type="component" value="Unassembled WGS sequence"/>
</dbReference>
<name>A0A412DJY1_BACSE</name>
<evidence type="ECO:0000313" key="19">
    <source>
        <dbReference type="Proteomes" id="UP000285150"/>
    </source>
</evidence>